<evidence type="ECO:0000313" key="12">
    <source>
        <dbReference type="Proteomes" id="UP001275084"/>
    </source>
</evidence>
<evidence type="ECO:0000256" key="7">
    <source>
        <dbReference type="ARBA" id="ARBA00033194"/>
    </source>
</evidence>
<evidence type="ECO:0000256" key="8">
    <source>
        <dbReference type="ARBA" id="ARBA00047899"/>
    </source>
</evidence>
<evidence type="ECO:0000256" key="3">
    <source>
        <dbReference type="ARBA" id="ARBA00012513"/>
    </source>
</evidence>
<evidence type="ECO:0000259" key="10">
    <source>
        <dbReference type="PROSITE" id="PS50011"/>
    </source>
</evidence>
<dbReference type="AlphaFoldDB" id="A0AAJ0HW27"/>
<dbReference type="GO" id="GO:0004674">
    <property type="term" value="F:protein serine/threonine kinase activity"/>
    <property type="evidence" value="ECO:0007669"/>
    <property type="project" value="UniProtKB-EC"/>
</dbReference>
<comment type="caution">
    <text evidence="11">The sequence shown here is derived from an EMBL/GenBank/DDBJ whole genome shotgun (WGS) entry which is preliminary data.</text>
</comment>
<organism evidence="11 12">
    <name type="scientific">Lasiosphaeria hispida</name>
    <dbReference type="NCBI Taxonomy" id="260671"/>
    <lineage>
        <taxon>Eukaryota</taxon>
        <taxon>Fungi</taxon>
        <taxon>Dikarya</taxon>
        <taxon>Ascomycota</taxon>
        <taxon>Pezizomycotina</taxon>
        <taxon>Sordariomycetes</taxon>
        <taxon>Sordariomycetidae</taxon>
        <taxon>Sordariales</taxon>
        <taxon>Lasiosphaeriaceae</taxon>
        <taxon>Lasiosphaeria</taxon>
    </lineage>
</organism>
<dbReference type="InterPro" id="IPR008266">
    <property type="entry name" value="Tyr_kinase_AS"/>
</dbReference>
<comment type="function">
    <text evidence="1">Component of the EKC/KEOPS complex that is required for the formation of a threonylcarbamoyl group on adenosine at position 37 (t(6)A37) in tRNAs that read codons beginning with adenine. The complex is probably involved in the transfer of the threonylcarbamoyl moiety of threonylcarbamoyl-AMP (TC-AMP) to the N6 group of A37. BUD32 has ATPase activity in the context of the EKC/KEOPS complex and likely plays a supporting role to the catalytic subunit KAE1. The EKC/KEOPS complex also promotes both telomere uncapping and telomere elongation. The complex is required for efficient recruitment of transcriptional coactivators.</text>
</comment>
<protein>
    <recommendedName>
        <fullName evidence="5">EKC/KEOPS complex subunit BUD32</fullName>
        <ecNumber evidence="3">2.7.11.1</ecNumber>
    </recommendedName>
    <alternativeName>
        <fullName evidence="6 7">Atypical Serine/threonine protein kinase BUD32</fullName>
    </alternativeName>
    <alternativeName>
        <fullName evidence="4">EKC/KEOPS complex subunit bud32</fullName>
    </alternativeName>
</protein>
<keyword evidence="11" id="KW-0808">Transferase</keyword>
<feature type="domain" description="Protein kinase" evidence="10">
    <location>
        <begin position="53"/>
        <end position="333"/>
    </location>
</feature>
<dbReference type="PROSITE" id="PS50011">
    <property type="entry name" value="PROTEIN_KINASE_DOM"/>
    <property type="match status" value="1"/>
</dbReference>
<accession>A0AAJ0HW27</accession>
<reference evidence="11" key="2">
    <citation type="submission" date="2023-06" db="EMBL/GenBank/DDBJ databases">
        <authorList>
            <consortium name="Lawrence Berkeley National Laboratory"/>
            <person name="Haridas S."/>
            <person name="Hensen N."/>
            <person name="Bonometti L."/>
            <person name="Westerberg I."/>
            <person name="Brannstrom I.O."/>
            <person name="Guillou S."/>
            <person name="Cros-Aarteil S."/>
            <person name="Calhoun S."/>
            <person name="Kuo A."/>
            <person name="Mondo S."/>
            <person name="Pangilinan J."/>
            <person name="Riley R."/>
            <person name="Labutti K."/>
            <person name="Andreopoulos B."/>
            <person name="Lipzen A."/>
            <person name="Chen C."/>
            <person name="Yanf M."/>
            <person name="Daum C."/>
            <person name="Ng V."/>
            <person name="Clum A."/>
            <person name="Steindorff A."/>
            <person name="Ohm R."/>
            <person name="Martin F."/>
            <person name="Silar P."/>
            <person name="Natvig D."/>
            <person name="Lalanne C."/>
            <person name="Gautier V."/>
            <person name="Ament-Velasquez S.L."/>
            <person name="Kruys A."/>
            <person name="Hutchinson M.I."/>
            <person name="Powell A.J."/>
            <person name="Barry K."/>
            <person name="Miller A.N."/>
            <person name="Grigoriev I.V."/>
            <person name="Debuchy R."/>
            <person name="Gladieux P."/>
            <person name="Thoren M.H."/>
            <person name="Johannesson H."/>
        </authorList>
    </citation>
    <scope>NUCLEOTIDE SEQUENCE</scope>
    <source>
        <strain evidence="11">CBS 955.72</strain>
    </source>
</reference>
<dbReference type="PROSITE" id="PS00109">
    <property type="entry name" value="PROTEIN_KINASE_TYR"/>
    <property type="match status" value="1"/>
</dbReference>
<name>A0AAJ0HW27_9PEZI</name>
<keyword evidence="12" id="KW-1185">Reference proteome</keyword>
<dbReference type="InterPro" id="IPR000719">
    <property type="entry name" value="Prot_kinase_dom"/>
</dbReference>
<comment type="catalytic activity">
    <reaction evidence="9">
        <text>L-seryl-[protein] + ATP = O-phospho-L-seryl-[protein] + ADP + H(+)</text>
        <dbReference type="Rhea" id="RHEA:17989"/>
        <dbReference type="Rhea" id="RHEA-COMP:9863"/>
        <dbReference type="Rhea" id="RHEA-COMP:11604"/>
        <dbReference type="ChEBI" id="CHEBI:15378"/>
        <dbReference type="ChEBI" id="CHEBI:29999"/>
        <dbReference type="ChEBI" id="CHEBI:30616"/>
        <dbReference type="ChEBI" id="CHEBI:83421"/>
        <dbReference type="ChEBI" id="CHEBI:456216"/>
        <dbReference type="EC" id="2.7.11.1"/>
    </reaction>
</comment>
<dbReference type="EMBL" id="JAUIQD010000001">
    <property type="protein sequence ID" value="KAK3363950.1"/>
    <property type="molecule type" value="Genomic_DNA"/>
</dbReference>
<evidence type="ECO:0000256" key="4">
    <source>
        <dbReference type="ARBA" id="ARBA00013948"/>
    </source>
</evidence>
<evidence type="ECO:0000256" key="6">
    <source>
        <dbReference type="ARBA" id="ARBA00030980"/>
    </source>
</evidence>
<dbReference type="PANTHER" id="PTHR23257">
    <property type="entry name" value="SERINE-THREONINE PROTEIN KINASE"/>
    <property type="match status" value="1"/>
</dbReference>
<evidence type="ECO:0000256" key="5">
    <source>
        <dbReference type="ARBA" id="ARBA00019973"/>
    </source>
</evidence>
<dbReference type="EC" id="2.7.11.1" evidence="3"/>
<dbReference type="GO" id="GO:0005524">
    <property type="term" value="F:ATP binding"/>
    <property type="evidence" value="ECO:0007669"/>
    <property type="project" value="InterPro"/>
</dbReference>
<dbReference type="SUPFAM" id="SSF56112">
    <property type="entry name" value="Protein kinase-like (PK-like)"/>
    <property type="match status" value="1"/>
</dbReference>
<dbReference type="Proteomes" id="UP001275084">
    <property type="component" value="Unassembled WGS sequence"/>
</dbReference>
<dbReference type="Gene3D" id="1.10.510.10">
    <property type="entry name" value="Transferase(Phosphotransferase) domain 1"/>
    <property type="match status" value="1"/>
</dbReference>
<evidence type="ECO:0000313" key="11">
    <source>
        <dbReference type="EMBL" id="KAK3363950.1"/>
    </source>
</evidence>
<keyword evidence="11" id="KW-0418">Kinase</keyword>
<proteinExistence type="predicted"/>
<sequence length="333" mass="37265">MTRTTPDVFIDEVHRLRAAYQAQRNSTNLIPPAGRPILDQDVNIVDGIAYHTYWYEERDGKGHVQVIRLADLPNTLSGAILRLRCNLPVLDTNADYEIIGDDIRPLLSPPPLPDFFDDSEDTSIALASLPEIEVDHHAKHFLKKAKYVSEIQNLLACQGGSCPGTPKSNHVIQLLGKSPNGELVFEKFRPRYVLAAVHPLSMYRRWILQLVEGLRCLHAEGVVHRDLRIDNLVFSPDGSRLLVCDLEGHWGNRLAPEVSREPILDAGWTEKSDIFDLGMTIKGMIYGNTPITNLVEWHVPAPLDGIVAACTSTQPEDRPTLETLYSMVESIQV</sequence>
<evidence type="ECO:0000256" key="2">
    <source>
        <dbReference type="ARBA" id="ARBA00011534"/>
    </source>
</evidence>
<gene>
    <name evidence="11" type="ORF">B0T25DRAFT_56147</name>
</gene>
<dbReference type="InterPro" id="IPR050167">
    <property type="entry name" value="Ser_Thr_protein_kinase"/>
</dbReference>
<evidence type="ECO:0000256" key="1">
    <source>
        <dbReference type="ARBA" id="ARBA00003747"/>
    </source>
</evidence>
<dbReference type="InterPro" id="IPR011009">
    <property type="entry name" value="Kinase-like_dom_sf"/>
</dbReference>
<comment type="subunit">
    <text evidence="2">Component of the EKC/KEOPS complex composed of at least BUD32, CGI121, GON7, KAE1 and PCC1; the whole complex dimerizes.</text>
</comment>
<comment type="catalytic activity">
    <reaction evidence="8">
        <text>L-threonyl-[protein] + ATP = O-phospho-L-threonyl-[protein] + ADP + H(+)</text>
        <dbReference type="Rhea" id="RHEA:46608"/>
        <dbReference type="Rhea" id="RHEA-COMP:11060"/>
        <dbReference type="Rhea" id="RHEA-COMP:11605"/>
        <dbReference type="ChEBI" id="CHEBI:15378"/>
        <dbReference type="ChEBI" id="CHEBI:30013"/>
        <dbReference type="ChEBI" id="CHEBI:30616"/>
        <dbReference type="ChEBI" id="CHEBI:61977"/>
        <dbReference type="ChEBI" id="CHEBI:456216"/>
        <dbReference type="EC" id="2.7.11.1"/>
    </reaction>
</comment>
<evidence type="ECO:0000256" key="9">
    <source>
        <dbReference type="ARBA" id="ARBA00048679"/>
    </source>
</evidence>
<dbReference type="SMART" id="SM00220">
    <property type="entry name" value="S_TKc"/>
    <property type="match status" value="1"/>
</dbReference>
<reference evidence="11" key="1">
    <citation type="journal article" date="2023" name="Mol. Phylogenet. Evol.">
        <title>Genome-scale phylogeny and comparative genomics of the fungal order Sordariales.</title>
        <authorList>
            <person name="Hensen N."/>
            <person name="Bonometti L."/>
            <person name="Westerberg I."/>
            <person name="Brannstrom I.O."/>
            <person name="Guillou S."/>
            <person name="Cros-Aarteil S."/>
            <person name="Calhoun S."/>
            <person name="Haridas S."/>
            <person name="Kuo A."/>
            <person name="Mondo S."/>
            <person name="Pangilinan J."/>
            <person name="Riley R."/>
            <person name="LaButti K."/>
            <person name="Andreopoulos B."/>
            <person name="Lipzen A."/>
            <person name="Chen C."/>
            <person name="Yan M."/>
            <person name="Daum C."/>
            <person name="Ng V."/>
            <person name="Clum A."/>
            <person name="Steindorff A."/>
            <person name="Ohm R.A."/>
            <person name="Martin F."/>
            <person name="Silar P."/>
            <person name="Natvig D.O."/>
            <person name="Lalanne C."/>
            <person name="Gautier V."/>
            <person name="Ament-Velasquez S.L."/>
            <person name="Kruys A."/>
            <person name="Hutchinson M.I."/>
            <person name="Powell A.J."/>
            <person name="Barry K."/>
            <person name="Miller A.N."/>
            <person name="Grigoriev I.V."/>
            <person name="Debuchy R."/>
            <person name="Gladieux P."/>
            <person name="Hiltunen Thoren M."/>
            <person name="Johannesson H."/>
        </authorList>
    </citation>
    <scope>NUCLEOTIDE SEQUENCE</scope>
    <source>
        <strain evidence="11">CBS 955.72</strain>
    </source>
</reference>